<gene>
    <name evidence="2" type="ORF">ACH5RR_039861</name>
</gene>
<accession>A0ABD2Y0R4</accession>
<dbReference type="EMBL" id="JBJUIK010000016">
    <property type="protein sequence ID" value="KAL3500768.1"/>
    <property type="molecule type" value="Genomic_DNA"/>
</dbReference>
<reference evidence="2 3" key="1">
    <citation type="submission" date="2024-11" db="EMBL/GenBank/DDBJ databases">
        <title>A near-complete genome assembly of Cinchona calisaya.</title>
        <authorList>
            <person name="Lian D.C."/>
            <person name="Zhao X.W."/>
            <person name="Wei L."/>
        </authorList>
    </citation>
    <scope>NUCLEOTIDE SEQUENCE [LARGE SCALE GENOMIC DNA]</scope>
    <source>
        <tissue evidence="2">Nenye</tissue>
    </source>
</reference>
<evidence type="ECO:0000256" key="1">
    <source>
        <dbReference type="SAM" id="MobiDB-lite"/>
    </source>
</evidence>
<comment type="caution">
    <text evidence="2">The sequence shown here is derived from an EMBL/GenBank/DDBJ whole genome shotgun (WGS) entry which is preliminary data.</text>
</comment>
<keyword evidence="3" id="KW-1185">Reference proteome</keyword>
<evidence type="ECO:0000313" key="2">
    <source>
        <dbReference type="EMBL" id="KAL3500768.1"/>
    </source>
</evidence>
<organism evidence="2 3">
    <name type="scientific">Cinchona calisaya</name>
    <dbReference type="NCBI Taxonomy" id="153742"/>
    <lineage>
        <taxon>Eukaryota</taxon>
        <taxon>Viridiplantae</taxon>
        <taxon>Streptophyta</taxon>
        <taxon>Embryophyta</taxon>
        <taxon>Tracheophyta</taxon>
        <taxon>Spermatophyta</taxon>
        <taxon>Magnoliopsida</taxon>
        <taxon>eudicotyledons</taxon>
        <taxon>Gunneridae</taxon>
        <taxon>Pentapetalae</taxon>
        <taxon>asterids</taxon>
        <taxon>lamiids</taxon>
        <taxon>Gentianales</taxon>
        <taxon>Rubiaceae</taxon>
        <taxon>Cinchonoideae</taxon>
        <taxon>Cinchoneae</taxon>
        <taxon>Cinchona</taxon>
    </lineage>
</organism>
<evidence type="ECO:0000313" key="3">
    <source>
        <dbReference type="Proteomes" id="UP001630127"/>
    </source>
</evidence>
<feature type="compositionally biased region" description="Basic and acidic residues" evidence="1">
    <location>
        <begin position="147"/>
        <end position="157"/>
    </location>
</feature>
<protein>
    <submittedName>
        <fullName evidence="2">Uncharacterized protein</fullName>
    </submittedName>
</protein>
<dbReference type="AlphaFoldDB" id="A0ABD2Y0R4"/>
<dbReference type="Proteomes" id="UP001630127">
    <property type="component" value="Unassembled WGS sequence"/>
</dbReference>
<sequence>MGNIRKASNSTALVESGVVHPPSNKSKIINKTRVVRIEAKMFHDKLALIASPCLERGIDFYGQGTTKLGTWEPPLLAILDYVFRRPRTKVGLHSLVVYHRRSLHVIHHKFDILSHHLNPVHSLNMASWPPESDTPRWHFGLPDDEFDHGSEESDREYTGFGDDDGVGSSGHS</sequence>
<feature type="region of interest" description="Disordered" evidence="1">
    <location>
        <begin position="139"/>
        <end position="172"/>
    </location>
</feature>
<proteinExistence type="predicted"/>
<name>A0ABD2Y0R4_9GENT</name>